<evidence type="ECO:0000313" key="1">
    <source>
        <dbReference type="EMBL" id="MBA4665198.1"/>
    </source>
</evidence>
<reference evidence="1" key="2">
    <citation type="submission" date="2020-07" db="EMBL/GenBank/DDBJ databases">
        <authorList>
            <person name="Vera ALvarez R."/>
            <person name="Arias-Moreno D.M."/>
            <person name="Jimenez-Jacinto V."/>
            <person name="Jimenez-Bremont J.F."/>
            <person name="Swaminathan K."/>
            <person name="Moose S.P."/>
            <person name="Guerrero-Gonzalez M.L."/>
            <person name="Marino-Ramirez L."/>
            <person name="Landsman D."/>
            <person name="Rodriguez-Kessler M."/>
            <person name="Delgado-Sanchez P."/>
        </authorList>
    </citation>
    <scope>NUCLEOTIDE SEQUENCE</scope>
    <source>
        <tissue evidence="1">Cladode</tissue>
    </source>
</reference>
<protein>
    <submittedName>
        <fullName evidence="1">Uncharacterized protein</fullName>
    </submittedName>
</protein>
<reference evidence="1" key="1">
    <citation type="journal article" date="2013" name="J. Plant Res.">
        <title>Effect of fungi and light on seed germination of three Opuntia species from semiarid lands of central Mexico.</title>
        <authorList>
            <person name="Delgado-Sanchez P."/>
            <person name="Jimenez-Bremont J.F."/>
            <person name="Guerrero-Gonzalez Mde L."/>
            <person name="Flores J."/>
        </authorList>
    </citation>
    <scope>NUCLEOTIDE SEQUENCE</scope>
    <source>
        <tissue evidence="1">Cladode</tissue>
    </source>
</reference>
<sequence length="99" mass="11686">MVNRNMKISPIREFILPILQNRCWTYNQNRTLLLRRIFLHYCRLIRFSIFSKHSSQEGNCLNGLSQSHVISKNASMVILVQLIQKFHSLSLMLKKPTID</sequence>
<organism evidence="1">
    <name type="scientific">Opuntia streptacantha</name>
    <name type="common">Prickly pear cactus</name>
    <name type="synonym">Opuntia cardona</name>
    <dbReference type="NCBI Taxonomy" id="393608"/>
    <lineage>
        <taxon>Eukaryota</taxon>
        <taxon>Viridiplantae</taxon>
        <taxon>Streptophyta</taxon>
        <taxon>Embryophyta</taxon>
        <taxon>Tracheophyta</taxon>
        <taxon>Spermatophyta</taxon>
        <taxon>Magnoliopsida</taxon>
        <taxon>eudicotyledons</taxon>
        <taxon>Gunneridae</taxon>
        <taxon>Pentapetalae</taxon>
        <taxon>Caryophyllales</taxon>
        <taxon>Cactineae</taxon>
        <taxon>Cactaceae</taxon>
        <taxon>Opuntioideae</taxon>
        <taxon>Opuntia</taxon>
    </lineage>
</organism>
<name>A0A7C9ACM5_OPUST</name>
<dbReference type="EMBL" id="GISG01226575">
    <property type="protein sequence ID" value="MBA4665198.1"/>
    <property type="molecule type" value="Transcribed_RNA"/>
</dbReference>
<proteinExistence type="predicted"/>
<accession>A0A7C9ACM5</accession>
<dbReference type="AlphaFoldDB" id="A0A7C9ACM5"/>